<keyword evidence="2" id="KW-0472">Membrane</keyword>
<dbReference type="GeneID" id="77288632"/>
<feature type="transmembrane region" description="Helical" evidence="2">
    <location>
        <begin position="119"/>
        <end position="139"/>
    </location>
</feature>
<dbReference type="STRING" id="388467.A19Y_2894"/>
<evidence type="ECO:0000313" key="4">
    <source>
        <dbReference type="Proteomes" id="UP000027395"/>
    </source>
</evidence>
<feature type="compositionally biased region" description="Basic and acidic residues" evidence="1">
    <location>
        <begin position="52"/>
        <end position="72"/>
    </location>
</feature>
<keyword evidence="4" id="KW-1185">Reference proteome</keyword>
<dbReference type="EMBL" id="CM002803">
    <property type="protein sequence ID" value="KEI67750.1"/>
    <property type="molecule type" value="Genomic_DNA"/>
</dbReference>
<protein>
    <recommendedName>
        <fullName evidence="5">DUF3464 family protein</fullName>
    </recommendedName>
</protein>
<accession>A0A073CUS5</accession>
<dbReference type="AlphaFoldDB" id="A0A073CUS5"/>
<organism evidence="3 4">
    <name type="scientific">Planktothrix agardhii (strain NIVA-CYA 126/8)</name>
    <dbReference type="NCBI Taxonomy" id="388467"/>
    <lineage>
        <taxon>Bacteria</taxon>
        <taxon>Bacillati</taxon>
        <taxon>Cyanobacteriota</taxon>
        <taxon>Cyanophyceae</taxon>
        <taxon>Oscillatoriophycideae</taxon>
        <taxon>Oscillatoriales</taxon>
        <taxon>Microcoleaceae</taxon>
        <taxon>Planktothrix</taxon>
    </lineage>
</organism>
<dbReference type="Proteomes" id="UP000027395">
    <property type="component" value="Chromosome"/>
</dbReference>
<dbReference type="HOGENOM" id="CLU_099250_1_0_3"/>
<evidence type="ECO:0008006" key="5">
    <source>
        <dbReference type="Google" id="ProtNLM"/>
    </source>
</evidence>
<dbReference type="PATRIC" id="fig|388467.6.peg.2839"/>
<sequence length="178" mass="19741">MSSERPTARPAFEPKKNRKKTDKATSNPPEKAISDPKPKKTNQKVKATPKSPKPEPKTQKETKRTYTREETAIPEKVSQRMLSRMVVLAGIPLLLGLGSFIGSYFIITQDLLVLPNTAIVILSMGCFGLSVLGLSYGVLSASWDEEAPGSILGWQEFKLNLGRMQDGWKAARQKKQKN</sequence>
<keyword evidence="2" id="KW-0812">Transmembrane</keyword>
<dbReference type="InterPro" id="IPR021855">
    <property type="entry name" value="PAM68-like"/>
</dbReference>
<reference evidence="3 4" key="1">
    <citation type="journal article" date="2014" name="Appl. Environ. Microbiol.">
        <title>Elucidation of insertion elements encoded on plasmids and in vitro construction of shuttle vectors from the toxic cyanobacterium Planktothrix.</title>
        <authorList>
            <person name="Christiansen G."/>
            <person name="Goesmann A."/>
            <person name="Kurmayer R."/>
        </authorList>
    </citation>
    <scope>NUCLEOTIDE SEQUENCE [LARGE SCALE GENOMIC DNA]</scope>
    <source>
        <strain evidence="3 4">NIVA-CYA 126/8</strain>
    </source>
</reference>
<evidence type="ECO:0000256" key="2">
    <source>
        <dbReference type="SAM" id="Phobius"/>
    </source>
</evidence>
<feature type="region of interest" description="Disordered" evidence="1">
    <location>
        <begin position="1"/>
        <end position="72"/>
    </location>
</feature>
<evidence type="ECO:0000256" key="1">
    <source>
        <dbReference type="SAM" id="MobiDB-lite"/>
    </source>
</evidence>
<name>A0A073CUS5_PLAA1</name>
<dbReference type="RefSeq" id="WP_042154960.1">
    <property type="nucleotide sequence ID" value="NZ_CM002803.1"/>
</dbReference>
<evidence type="ECO:0000313" key="3">
    <source>
        <dbReference type="EMBL" id="KEI67750.1"/>
    </source>
</evidence>
<dbReference type="eggNOG" id="ENOG50314X7">
    <property type="taxonomic scope" value="Bacteria"/>
</dbReference>
<dbReference type="Pfam" id="PF11947">
    <property type="entry name" value="DUF3464"/>
    <property type="match status" value="1"/>
</dbReference>
<keyword evidence="2" id="KW-1133">Transmembrane helix</keyword>
<gene>
    <name evidence="3" type="ORF">A19Y_2894</name>
</gene>
<feature type="transmembrane region" description="Helical" evidence="2">
    <location>
        <begin position="86"/>
        <end position="107"/>
    </location>
</feature>
<dbReference type="PANTHER" id="PTHR34575:SF1">
    <property type="entry name" value="PROTEIN PAM68, CHLOROPLASTIC"/>
    <property type="match status" value="1"/>
</dbReference>
<dbReference type="PANTHER" id="PTHR34575">
    <property type="entry name" value="PROTEIN PAM68, CHLOROPLASTIC"/>
    <property type="match status" value="1"/>
</dbReference>
<proteinExistence type="predicted"/>